<evidence type="ECO:0000256" key="1">
    <source>
        <dbReference type="ARBA" id="ARBA00006739"/>
    </source>
</evidence>
<dbReference type="InterPro" id="IPR001173">
    <property type="entry name" value="Glyco_trans_2-like"/>
</dbReference>
<name>A0A8I0EVY3_9ACTN</name>
<dbReference type="AlphaFoldDB" id="A0A8I0EVY3"/>
<dbReference type="EMBL" id="JACTVM010000002">
    <property type="protein sequence ID" value="MBC9226348.1"/>
    <property type="molecule type" value="Genomic_DNA"/>
</dbReference>
<dbReference type="Gene3D" id="3.90.550.10">
    <property type="entry name" value="Spore Coat Polysaccharide Biosynthesis Protein SpsA, Chain A"/>
    <property type="match status" value="1"/>
</dbReference>
<evidence type="ECO:0000259" key="4">
    <source>
        <dbReference type="Pfam" id="PF00535"/>
    </source>
</evidence>
<keyword evidence="2" id="KW-0328">Glycosyltransferase</keyword>
<accession>A0A8I0EVY3</accession>
<evidence type="ECO:0000256" key="3">
    <source>
        <dbReference type="ARBA" id="ARBA00022679"/>
    </source>
</evidence>
<dbReference type="PANTHER" id="PTHR43685">
    <property type="entry name" value="GLYCOSYLTRANSFERASE"/>
    <property type="match status" value="1"/>
</dbReference>
<evidence type="ECO:0000256" key="2">
    <source>
        <dbReference type="ARBA" id="ARBA00022676"/>
    </source>
</evidence>
<dbReference type="PANTHER" id="PTHR43685:SF5">
    <property type="entry name" value="GLYCOSYLTRANSFERASE EPSE-RELATED"/>
    <property type="match status" value="1"/>
</dbReference>
<sequence length="284" mass="30757">MSPDAPRAPLVSVVIPTHNNESTVAEAIESVLTQEDVLLELIVSDHASTDRTLELARAFEADPRVSVVSAPAGGGAPSNWNHVSAHAQAPLIKLLCGDDALLPGTLARQARLMDDGQVALVACRRHVIDTRGRVLVRGRGLRRLAGRLPGSEAIRVAVRSGTNPFGEPACVMMRREALEAAGGWWGERPYVIDLATYFRVLERGDFVADDHTGAVFRLSTTQQSAWMTRVAAREVGELLRWATARTPVITRADLLLGVVRSRVLGAARALVYVAMRHRSRRSGA</sequence>
<dbReference type="RefSeq" id="WP_187769236.1">
    <property type="nucleotide sequence ID" value="NZ_JACTVM010000002.1"/>
</dbReference>
<protein>
    <submittedName>
        <fullName evidence="5">Glycosyltransferase family 2 protein</fullName>
    </submittedName>
</protein>
<dbReference type="GO" id="GO:0016757">
    <property type="term" value="F:glycosyltransferase activity"/>
    <property type="evidence" value="ECO:0007669"/>
    <property type="project" value="UniProtKB-KW"/>
</dbReference>
<feature type="domain" description="Glycosyltransferase 2-like" evidence="4">
    <location>
        <begin position="12"/>
        <end position="179"/>
    </location>
</feature>
<organism evidence="5 6">
    <name type="scientific">Aeromicrobium senzhongii</name>
    <dbReference type="NCBI Taxonomy" id="2663859"/>
    <lineage>
        <taxon>Bacteria</taxon>
        <taxon>Bacillati</taxon>
        <taxon>Actinomycetota</taxon>
        <taxon>Actinomycetes</taxon>
        <taxon>Propionibacteriales</taxon>
        <taxon>Nocardioidaceae</taxon>
        <taxon>Aeromicrobium</taxon>
    </lineage>
</organism>
<proteinExistence type="inferred from homology"/>
<comment type="caution">
    <text evidence="5">The sequence shown here is derived from an EMBL/GenBank/DDBJ whole genome shotgun (WGS) entry which is preliminary data.</text>
</comment>
<gene>
    <name evidence="5" type="ORF">IBG24_08475</name>
</gene>
<dbReference type="SUPFAM" id="SSF53448">
    <property type="entry name" value="Nucleotide-diphospho-sugar transferases"/>
    <property type="match status" value="1"/>
</dbReference>
<reference evidence="5" key="1">
    <citation type="submission" date="2020-09" db="EMBL/GenBank/DDBJ databases">
        <title>Novel species in genus Aeromicrobium.</title>
        <authorList>
            <person name="Zhang G."/>
        </authorList>
    </citation>
    <scope>NUCLEOTIDE SEQUENCE</scope>
    <source>
        <strain evidence="5">Zg-636</strain>
    </source>
</reference>
<dbReference type="Proteomes" id="UP000620591">
    <property type="component" value="Unassembled WGS sequence"/>
</dbReference>
<dbReference type="InterPro" id="IPR029044">
    <property type="entry name" value="Nucleotide-diphossugar_trans"/>
</dbReference>
<keyword evidence="3 5" id="KW-0808">Transferase</keyword>
<dbReference type="Pfam" id="PF00535">
    <property type="entry name" value="Glycos_transf_2"/>
    <property type="match status" value="1"/>
</dbReference>
<evidence type="ECO:0000313" key="5">
    <source>
        <dbReference type="EMBL" id="MBC9226348.1"/>
    </source>
</evidence>
<evidence type="ECO:0000313" key="6">
    <source>
        <dbReference type="Proteomes" id="UP000620591"/>
    </source>
</evidence>
<comment type="similarity">
    <text evidence="1">Belongs to the glycosyltransferase 2 family.</text>
</comment>
<dbReference type="InterPro" id="IPR050834">
    <property type="entry name" value="Glycosyltransf_2"/>
</dbReference>
<dbReference type="CDD" id="cd00761">
    <property type="entry name" value="Glyco_tranf_GTA_type"/>
    <property type="match status" value="1"/>
</dbReference>